<dbReference type="Proteomes" id="UP000682733">
    <property type="component" value="Unassembled WGS sequence"/>
</dbReference>
<keyword evidence="1" id="KW-0802">TPR repeat</keyword>
<dbReference type="PANTHER" id="PTHR44140">
    <property type="entry name" value="LD25575P"/>
    <property type="match status" value="1"/>
</dbReference>
<dbReference type="InterPro" id="IPR051727">
    <property type="entry name" value="DnaJ_C3_Co-chaperones"/>
</dbReference>
<dbReference type="Pfam" id="PF00515">
    <property type="entry name" value="TPR_1"/>
    <property type="match status" value="1"/>
</dbReference>
<dbReference type="InterPro" id="IPR011990">
    <property type="entry name" value="TPR-like_helical_dom_sf"/>
</dbReference>
<dbReference type="SUPFAM" id="SSF48452">
    <property type="entry name" value="TPR-like"/>
    <property type="match status" value="1"/>
</dbReference>
<dbReference type="Gene3D" id="1.25.40.10">
    <property type="entry name" value="Tetratricopeptide repeat domain"/>
    <property type="match status" value="1"/>
</dbReference>
<protein>
    <recommendedName>
        <fullName evidence="7">Tetratricopeptide repeat protein</fullName>
    </recommendedName>
</protein>
<dbReference type="PROSITE" id="PS50293">
    <property type="entry name" value="TPR_REGION"/>
    <property type="match status" value="1"/>
</dbReference>
<dbReference type="EMBL" id="CAJOBC010000777">
    <property type="protein sequence ID" value="CAF3624749.1"/>
    <property type="molecule type" value="Genomic_DNA"/>
</dbReference>
<evidence type="ECO:0000256" key="1">
    <source>
        <dbReference type="PROSITE-ProRule" id="PRU00339"/>
    </source>
</evidence>
<dbReference type="SMART" id="SM00028">
    <property type="entry name" value="TPR"/>
    <property type="match status" value="1"/>
</dbReference>
<dbReference type="EMBL" id="CAJOBA010000144">
    <property type="protein sequence ID" value="CAF3508116.1"/>
    <property type="molecule type" value="Genomic_DNA"/>
</dbReference>
<accession>A0A813V6S3</accession>
<dbReference type="Proteomes" id="UP000681722">
    <property type="component" value="Unassembled WGS sequence"/>
</dbReference>
<sequence>MEKSKSALPELPNVVELKPDFIAAFMQRGNVFLKQGDFEAATEYFETVLQTEPNNDNARKNFEMLLTLINGTKQAETFYENKEYT</sequence>
<gene>
    <name evidence="3" type="ORF">GPM918_LOCUS5385</name>
    <name evidence="2" type="ORF">OVA965_LOCUS898</name>
    <name evidence="5" type="ORF">SRO942_LOCUS5385</name>
    <name evidence="4" type="ORF">TMI583_LOCUS895</name>
</gene>
<evidence type="ECO:0000313" key="6">
    <source>
        <dbReference type="Proteomes" id="UP000663829"/>
    </source>
</evidence>
<dbReference type="OrthoDB" id="1726119at2759"/>
<dbReference type="GO" id="GO:0034975">
    <property type="term" value="P:protein folding in endoplasmic reticulum"/>
    <property type="evidence" value="ECO:0007669"/>
    <property type="project" value="TreeGrafter"/>
</dbReference>
<dbReference type="PROSITE" id="PS50005">
    <property type="entry name" value="TPR"/>
    <property type="match status" value="1"/>
</dbReference>
<dbReference type="InterPro" id="IPR019734">
    <property type="entry name" value="TPR_rpt"/>
</dbReference>
<feature type="repeat" description="TPR" evidence="1">
    <location>
        <begin position="22"/>
        <end position="55"/>
    </location>
</feature>
<proteinExistence type="predicted"/>
<dbReference type="Proteomes" id="UP000663829">
    <property type="component" value="Unassembled WGS sequence"/>
</dbReference>
<dbReference type="GO" id="GO:0051087">
    <property type="term" value="F:protein-folding chaperone binding"/>
    <property type="evidence" value="ECO:0007669"/>
    <property type="project" value="TreeGrafter"/>
</dbReference>
<dbReference type="AlphaFoldDB" id="A0A813V6S3"/>
<organism evidence="3 6">
    <name type="scientific">Didymodactylos carnosus</name>
    <dbReference type="NCBI Taxonomy" id="1234261"/>
    <lineage>
        <taxon>Eukaryota</taxon>
        <taxon>Metazoa</taxon>
        <taxon>Spiralia</taxon>
        <taxon>Gnathifera</taxon>
        <taxon>Rotifera</taxon>
        <taxon>Eurotatoria</taxon>
        <taxon>Bdelloidea</taxon>
        <taxon>Philodinida</taxon>
        <taxon>Philodinidae</taxon>
        <taxon>Didymodactylos</taxon>
    </lineage>
</organism>
<dbReference type="EMBL" id="CAJNOQ010000777">
    <property type="protein sequence ID" value="CAF0837495.1"/>
    <property type="molecule type" value="Genomic_DNA"/>
</dbReference>
<comment type="caution">
    <text evidence="3">The sequence shown here is derived from an EMBL/GenBank/DDBJ whole genome shotgun (WGS) entry which is preliminary data.</text>
</comment>
<keyword evidence="6" id="KW-1185">Reference proteome</keyword>
<dbReference type="GO" id="GO:0005783">
    <property type="term" value="C:endoplasmic reticulum"/>
    <property type="evidence" value="ECO:0007669"/>
    <property type="project" value="TreeGrafter"/>
</dbReference>
<dbReference type="GO" id="GO:0051787">
    <property type="term" value="F:misfolded protein binding"/>
    <property type="evidence" value="ECO:0007669"/>
    <property type="project" value="TreeGrafter"/>
</dbReference>
<evidence type="ECO:0000313" key="3">
    <source>
        <dbReference type="EMBL" id="CAF0837495.1"/>
    </source>
</evidence>
<name>A0A813V6S3_9BILA</name>
<evidence type="ECO:0000313" key="4">
    <source>
        <dbReference type="EMBL" id="CAF3508116.1"/>
    </source>
</evidence>
<dbReference type="EMBL" id="CAJNOK010000145">
    <property type="protein sequence ID" value="CAF0732378.1"/>
    <property type="molecule type" value="Genomic_DNA"/>
</dbReference>
<evidence type="ECO:0008006" key="7">
    <source>
        <dbReference type="Google" id="ProtNLM"/>
    </source>
</evidence>
<reference evidence="3" key="1">
    <citation type="submission" date="2021-02" db="EMBL/GenBank/DDBJ databases">
        <authorList>
            <person name="Nowell W R."/>
        </authorList>
    </citation>
    <scope>NUCLEOTIDE SEQUENCE</scope>
</reference>
<evidence type="ECO:0000313" key="5">
    <source>
        <dbReference type="EMBL" id="CAF3624749.1"/>
    </source>
</evidence>
<dbReference type="Proteomes" id="UP000677228">
    <property type="component" value="Unassembled WGS sequence"/>
</dbReference>
<dbReference type="PANTHER" id="PTHR44140:SF2">
    <property type="entry name" value="LD25575P"/>
    <property type="match status" value="1"/>
</dbReference>
<evidence type="ECO:0000313" key="2">
    <source>
        <dbReference type="EMBL" id="CAF0732378.1"/>
    </source>
</evidence>